<comment type="caution">
    <text evidence="5">The sequence shown here is derived from an EMBL/GenBank/DDBJ whole genome shotgun (WGS) entry which is preliminary data.</text>
</comment>
<dbReference type="Proteomes" id="UP000760860">
    <property type="component" value="Unassembled WGS sequence"/>
</dbReference>
<reference evidence="5 6" key="1">
    <citation type="submission" date="2018-01" db="EMBL/GenBank/DDBJ databases">
        <title>Draft genome of the strawberry crown rot pathogen Phytophthora cactorum.</title>
        <authorList>
            <person name="Armitage A.D."/>
            <person name="Lysoe E."/>
            <person name="Nellist C.F."/>
            <person name="Harrison R.J."/>
            <person name="Brurberg M.B."/>
        </authorList>
    </citation>
    <scope>NUCLEOTIDE SEQUENCE [LARGE SCALE GENOMIC DNA]</scope>
    <source>
        <strain evidence="5 6">10300</strain>
    </source>
</reference>
<dbReference type="EMBL" id="RCML01000555">
    <property type="protein sequence ID" value="KAG2973917.1"/>
    <property type="molecule type" value="Genomic_DNA"/>
</dbReference>
<evidence type="ECO:0000313" key="6">
    <source>
        <dbReference type="Proteomes" id="UP000251314"/>
    </source>
</evidence>
<dbReference type="Proteomes" id="UP000774804">
    <property type="component" value="Unassembled WGS sequence"/>
</dbReference>
<reference evidence="4" key="2">
    <citation type="submission" date="2018-05" db="EMBL/GenBank/DDBJ databases">
        <title>Effector identification in a new, highly contiguous assembly of the strawberry crown rot pathogen Phytophthora cactorum.</title>
        <authorList>
            <person name="Armitage A.D."/>
            <person name="Nellist C.F."/>
            <person name="Bates H."/>
            <person name="Vickerstaff R.J."/>
            <person name="Harrison R.J."/>
        </authorList>
    </citation>
    <scope>NUCLEOTIDE SEQUENCE</scope>
    <source>
        <strain evidence="1">15-7</strain>
        <strain evidence="2">4032</strain>
        <strain evidence="3">P415</strain>
        <strain evidence="4">P421</strain>
    </source>
</reference>
<evidence type="ECO:0000313" key="4">
    <source>
        <dbReference type="EMBL" id="KAG3216037.1"/>
    </source>
</evidence>
<dbReference type="EMBL" id="RCMV01000514">
    <property type="protein sequence ID" value="KAG3216037.1"/>
    <property type="molecule type" value="Genomic_DNA"/>
</dbReference>
<evidence type="ECO:0000313" key="5">
    <source>
        <dbReference type="EMBL" id="RAW31457.1"/>
    </source>
</evidence>
<dbReference type="AlphaFoldDB" id="A0A329S3I0"/>
<proteinExistence type="predicted"/>
<dbReference type="Proteomes" id="UP000697107">
    <property type="component" value="Unassembled WGS sequence"/>
</dbReference>
<evidence type="ECO:0000313" key="3">
    <source>
        <dbReference type="EMBL" id="KAG2973917.1"/>
    </source>
</evidence>
<evidence type="ECO:0000313" key="1">
    <source>
        <dbReference type="EMBL" id="KAG2852343.1"/>
    </source>
</evidence>
<protein>
    <submittedName>
        <fullName evidence="5">Uncharacterized protein</fullName>
    </submittedName>
</protein>
<evidence type="ECO:0000313" key="2">
    <source>
        <dbReference type="EMBL" id="KAG2906504.1"/>
    </source>
</evidence>
<dbReference type="EMBL" id="RCMG01000547">
    <property type="protein sequence ID" value="KAG2852343.1"/>
    <property type="molecule type" value="Genomic_DNA"/>
</dbReference>
<dbReference type="EMBL" id="RCMI01000537">
    <property type="protein sequence ID" value="KAG2906504.1"/>
    <property type="molecule type" value="Genomic_DNA"/>
</dbReference>
<organism evidence="5 6">
    <name type="scientific">Phytophthora cactorum</name>
    <dbReference type="NCBI Taxonomy" id="29920"/>
    <lineage>
        <taxon>Eukaryota</taxon>
        <taxon>Sar</taxon>
        <taxon>Stramenopiles</taxon>
        <taxon>Oomycota</taxon>
        <taxon>Peronosporomycetes</taxon>
        <taxon>Peronosporales</taxon>
        <taxon>Peronosporaceae</taxon>
        <taxon>Phytophthora</taxon>
    </lineage>
</organism>
<dbReference type="Proteomes" id="UP000735874">
    <property type="component" value="Unassembled WGS sequence"/>
</dbReference>
<dbReference type="Proteomes" id="UP000251314">
    <property type="component" value="Unassembled WGS sequence"/>
</dbReference>
<sequence>MAVPFLDVDVMAWYREFEHAMGSNPRTWPQFKQ</sequence>
<accession>A0A329S3I0</accession>
<gene>
    <name evidence="5" type="ORF">PC110_g12201</name>
    <name evidence="1" type="ORF">PC113_g15115</name>
    <name evidence="2" type="ORF">PC115_g14260</name>
    <name evidence="3" type="ORF">PC118_g14845</name>
    <name evidence="4" type="ORF">PC129_g13100</name>
</gene>
<dbReference type="OrthoDB" id="120794at2759"/>
<dbReference type="VEuPathDB" id="FungiDB:PC110_g12201"/>
<keyword evidence="6" id="KW-1185">Reference proteome</keyword>
<name>A0A329S3I0_9STRA</name>
<dbReference type="EMBL" id="MJFZ01000321">
    <property type="protein sequence ID" value="RAW31457.1"/>
    <property type="molecule type" value="Genomic_DNA"/>
</dbReference>